<dbReference type="SUPFAM" id="SSF103506">
    <property type="entry name" value="Mitochondrial carrier"/>
    <property type="match status" value="1"/>
</dbReference>
<accession>A0A2D3VL85</accession>
<name>A0A2D3VL85_9PEZI</name>
<evidence type="ECO:0000256" key="4">
    <source>
        <dbReference type="ARBA" id="ARBA00022737"/>
    </source>
</evidence>
<evidence type="ECO:0000256" key="1">
    <source>
        <dbReference type="ARBA" id="ARBA00004448"/>
    </source>
</evidence>
<dbReference type="InterPro" id="IPR018108">
    <property type="entry name" value="MCP_transmembrane"/>
</dbReference>
<evidence type="ECO:0000313" key="12">
    <source>
        <dbReference type="Proteomes" id="UP000225277"/>
    </source>
</evidence>
<evidence type="ECO:0000313" key="11">
    <source>
        <dbReference type="EMBL" id="CZT25431.1"/>
    </source>
</evidence>
<keyword evidence="5" id="KW-0999">Mitochondrion inner membrane</keyword>
<dbReference type="InterPro" id="IPR049562">
    <property type="entry name" value="SLC25A33/36-like"/>
</dbReference>
<dbReference type="FunFam" id="1.50.40.10:FF:000075">
    <property type="entry name" value="Nicotinamide adenine dinucleotide transporter 2, mitochondrial"/>
    <property type="match status" value="1"/>
</dbReference>
<dbReference type="InterPro" id="IPR023395">
    <property type="entry name" value="MCP_dom_sf"/>
</dbReference>
<dbReference type="InterPro" id="IPR002067">
    <property type="entry name" value="MCP"/>
</dbReference>
<keyword evidence="8 9" id="KW-0472">Membrane</keyword>
<protein>
    <submittedName>
        <fullName evidence="11">Related to mitochondrial FAD carrier protein</fullName>
    </submittedName>
</protein>
<evidence type="ECO:0000256" key="9">
    <source>
        <dbReference type="PROSITE-ProRule" id="PRU00282"/>
    </source>
</evidence>
<keyword evidence="4" id="KW-0677">Repeat</keyword>
<dbReference type="OrthoDB" id="10266426at2759"/>
<dbReference type="EMBL" id="FJUY01000027">
    <property type="protein sequence ID" value="CZT25431.1"/>
    <property type="molecule type" value="Genomic_DNA"/>
</dbReference>
<dbReference type="PANTHER" id="PTHR45829">
    <property type="entry name" value="MITOCHONDRIAL CARRIER PROTEIN RIM2"/>
    <property type="match status" value="1"/>
</dbReference>
<proteinExistence type="inferred from homology"/>
<dbReference type="GeneID" id="35606190"/>
<keyword evidence="6" id="KW-1133">Transmembrane helix</keyword>
<dbReference type="PRINTS" id="PR00926">
    <property type="entry name" value="MITOCARRIER"/>
</dbReference>
<evidence type="ECO:0000256" key="3">
    <source>
        <dbReference type="ARBA" id="ARBA00022692"/>
    </source>
</evidence>
<evidence type="ECO:0000256" key="6">
    <source>
        <dbReference type="ARBA" id="ARBA00022989"/>
    </source>
</evidence>
<comment type="similarity">
    <text evidence="10">Belongs to the mitochondrial carrier (TC 2.A.29) family.</text>
</comment>
<keyword evidence="7" id="KW-0496">Mitochondrion</keyword>
<feature type="repeat" description="Solcar" evidence="9">
    <location>
        <begin position="265"/>
        <end position="384"/>
    </location>
</feature>
<organism evidence="11 12">
    <name type="scientific">Ramularia collo-cygni</name>
    <dbReference type="NCBI Taxonomy" id="112498"/>
    <lineage>
        <taxon>Eukaryota</taxon>
        <taxon>Fungi</taxon>
        <taxon>Dikarya</taxon>
        <taxon>Ascomycota</taxon>
        <taxon>Pezizomycotina</taxon>
        <taxon>Dothideomycetes</taxon>
        <taxon>Dothideomycetidae</taxon>
        <taxon>Mycosphaerellales</taxon>
        <taxon>Mycosphaerellaceae</taxon>
        <taxon>Ramularia</taxon>
    </lineage>
</organism>
<dbReference type="GO" id="GO:0005743">
    <property type="term" value="C:mitochondrial inner membrane"/>
    <property type="evidence" value="ECO:0007669"/>
    <property type="project" value="UniProtKB-SubCell"/>
</dbReference>
<evidence type="ECO:0000256" key="2">
    <source>
        <dbReference type="ARBA" id="ARBA00022448"/>
    </source>
</evidence>
<dbReference type="GO" id="GO:0015218">
    <property type="term" value="F:pyrimidine nucleotide transmembrane transporter activity"/>
    <property type="evidence" value="ECO:0007669"/>
    <property type="project" value="InterPro"/>
</dbReference>
<feature type="repeat" description="Solcar" evidence="9">
    <location>
        <begin position="146"/>
        <end position="245"/>
    </location>
</feature>
<dbReference type="PROSITE" id="PS50920">
    <property type="entry name" value="SOLCAR"/>
    <property type="match status" value="3"/>
</dbReference>
<evidence type="ECO:0000256" key="7">
    <source>
        <dbReference type="ARBA" id="ARBA00023128"/>
    </source>
</evidence>
<dbReference type="Pfam" id="PF00153">
    <property type="entry name" value="Mito_carr"/>
    <property type="match status" value="3"/>
</dbReference>
<keyword evidence="3 9" id="KW-0812">Transmembrane</keyword>
<evidence type="ECO:0000256" key="8">
    <source>
        <dbReference type="ARBA" id="ARBA00023136"/>
    </source>
</evidence>
<keyword evidence="12" id="KW-1185">Reference proteome</keyword>
<dbReference type="Gene3D" id="1.50.40.10">
    <property type="entry name" value="Mitochondrial carrier domain"/>
    <property type="match status" value="1"/>
</dbReference>
<dbReference type="Proteomes" id="UP000225277">
    <property type="component" value="Unassembled WGS sequence"/>
</dbReference>
<evidence type="ECO:0000256" key="5">
    <source>
        <dbReference type="ARBA" id="ARBA00022792"/>
    </source>
</evidence>
<evidence type="ECO:0000256" key="10">
    <source>
        <dbReference type="RuleBase" id="RU000488"/>
    </source>
</evidence>
<dbReference type="PANTHER" id="PTHR45829:SF1">
    <property type="entry name" value="CARRIER PROTEIN, PUTATIVE (AFU_ORTHOLOGUE AFUA_4G06780)-RELATED"/>
    <property type="match status" value="1"/>
</dbReference>
<keyword evidence="2 10" id="KW-0813">Transport</keyword>
<dbReference type="AlphaFoldDB" id="A0A2D3VL85"/>
<feature type="repeat" description="Solcar" evidence="9">
    <location>
        <begin position="37"/>
        <end position="134"/>
    </location>
</feature>
<gene>
    <name evidence="11" type="ORF">RCC_11163</name>
</gene>
<sequence>MPLSTPSPPITTTTTADKSIISQHFPAFSIWTANHLTAPGINSLSGAAAGIISGVATCPLDVIKTKLQNQTQAYNDIPKPMRPPQLYKGLVGTAKVIYRSEGLSGFYRGVKPMVLGYIPTWAIYMPVYDTTRQFLYNHGYGEQERDKWFARLYASVTAGFCGNIATSPIWVIKTRLMSMNPPTSAEQGPKNPHRSSYHYTGTLDAARQMYREGGLRVFYSGLVPGLLGLSHVAIQFPLYEYFKREFTGSEMGATAIPANSSDAASSTFGILAAGFISKLFATTATYPHEVLRTRQQTQLRNALVEESQNLAYSNHSQTISTAKRIGSTDGMVFQPKYTGIVNTFKLILKEEGWRAFYNGMGTNMIRAIPAAMTTMLAYETIKTYVVQVQEEGKELQKERGV</sequence>
<dbReference type="GO" id="GO:1990519">
    <property type="term" value="P:pyrimidine nucleotide import into mitochondrion"/>
    <property type="evidence" value="ECO:0007669"/>
    <property type="project" value="TreeGrafter"/>
</dbReference>
<dbReference type="RefSeq" id="XP_023632154.1">
    <property type="nucleotide sequence ID" value="XM_023776386.1"/>
</dbReference>
<reference evidence="11 12" key="1">
    <citation type="submission" date="2016-03" db="EMBL/GenBank/DDBJ databases">
        <authorList>
            <person name="Ploux O."/>
        </authorList>
    </citation>
    <scope>NUCLEOTIDE SEQUENCE [LARGE SCALE GENOMIC DNA]</scope>
    <source>
        <strain evidence="11 12">URUG2</strain>
    </source>
</reference>
<comment type="subcellular location">
    <subcellularLocation>
        <location evidence="1">Mitochondrion inner membrane</location>
        <topology evidence="1">Multi-pass membrane protein</topology>
    </subcellularLocation>
</comment>